<dbReference type="OrthoDB" id="3038115at2759"/>
<dbReference type="AlphaFoldDB" id="A0A9P5U4Z0"/>
<dbReference type="Proteomes" id="UP000772434">
    <property type="component" value="Unassembled WGS sequence"/>
</dbReference>
<sequence length="306" mass="34809">MDHATDDSGGTMGGATVGSTGRVFEGAIEDAVGCGLEGATEGAREGIADGAIEVEEAWMRYAMVRARPCTKKARGWRGTFNGHCPYFKRLKAWRKLMNRLFMKLSRAGWIYVFFKGNGVFKVRRTNDMRRRRREWNRKCPNAARIWLEAFWTLNAMRVGNCGTTHVEKFFFSGAPLMTYAKIVRPTILQNSLYVDLEANYCLFRGVMSRAGPQLFSNLSLFCLSLRRADKIITHPDSVTEDLDLSDPIDRLLSLSNNLLTEDFFSHFMQYLYLVVDNLYAKAYQSRIPDITTLYTVLSHIPTSQMS</sequence>
<name>A0A9P5U4Z0_9AGAR</name>
<accession>A0A9P5U4Z0</accession>
<keyword evidence="2" id="KW-1185">Reference proteome</keyword>
<evidence type="ECO:0000313" key="2">
    <source>
        <dbReference type="Proteomes" id="UP000772434"/>
    </source>
</evidence>
<evidence type="ECO:0000313" key="1">
    <source>
        <dbReference type="EMBL" id="KAF9066109.1"/>
    </source>
</evidence>
<protein>
    <submittedName>
        <fullName evidence="1">Uncharacterized protein</fullName>
    </submittedName>
</protein>
<reference evidence="1" key="1">
    <citation type="submission" date="2020-11" db="EMBL/GenBank/DDBJ databases">
        <authorList>
            <consortium name="DOE Joint Genome Institute"/>
            <person name="Ahrendt S."/>
            <person name="Riley R."/>
            <person name="Andreopoulos W."/>
            <person name="Labutti K."/>
            <person name="Pangilinan J."/>
            <person name="Ruiz-Duenas F.J."/>
            <person name="Barrasa J.M."/>
            <person name="Sanchez-Garcia M."/>
            <person name="Camarero S."/>
            <person name="Miyauchi S."/>
            <person name="Serrano A."/>
            <person name="Linde D."/>
            <person name="Babiker R."/>
            <person name="Drula E."/>
            <person name="Ayuso-Fernandez I."/>
            <person name="Pacheco R."/>
            <person name="Padilla G."/>
            <person name="Ferreira P."/>
            <person name="Barriuso J."/>
            <person name="Kellner H."/>
            <person name="Castanera R."/>
            <person name="Alfaro M."/>
            <person name="Ramirez L."/>
            <person name="Pisabarro A.G."/>
            <person name="Kuo A."/>
            <person name="Tritt A."/>
            <person name="Lipzen A."/>
            <person name="He G."/>
            <person name="Yan M."/>
            <person name="Ng V."/>
            <person name="Cullen D."/>
            <person name="Martin F."/>
            <person name="Rosso M.-N."/>
            <person name="Henrissat B."/>
            <person name="Hibbett D."/>
            <person name="Martinez A.T."/>
            <person name="Grigoriev I.V."/>
        </authorList>
    </citation>
    <scope>NUCLEOTIDE SEQUENCE</scope>
    <source>
        <strain evidence="1">AH 40177</strain>
    </source>
</reference>
<proteinExistence type="predicted"/>
<gene>
    <name evidence="1" type="ORF">BDP27DRAFT_1365838</name>
</gene>
<dbReference type="EMBL" id="JADNRY010000092">
    <property type="protein sequence ID" value="KAF9066109.1"/>
    <property type="molecule type" value="Genomic_DNA"/>
</dbReference>
<organism evidence="1 2">
    <name type="scientific">Rhodocollybia butyracea</name>
    <dbReference type="NCBI Taxonomy" id="206335"/>
    <lineage>
        <taxon>Eukaryota</taxon>
        <taxon>Fungi</taxon>
        <taxon>Dikarya</taxon>
        <taxon>Basidiomycota</taxon>
        <taxon>Agaricomycotina</taxon>
        <taxon>Agaricomycetes</taxon>
        <taxon>Agaricomycetidae</taxon>
        <taxon>Agaricales</taxon>
        <taxon>Marasmiineae</taxon>
        <taxon>Omphalotaceae</taxon>
        <taxon>Rhodocollybia</taxon>
    </lineage>
</organism>
<comment type="caution">
    <text evidence="1">The sequence shown here is derived from an EMBL/GenBank/DDBJ whole genome shotgun (WGS) entry which is preliminary data.</text>
</comment>